<dbReference type="RefSeq" id="XP_009493179.1">
    <property type="nucleotide sequence ID" value="XM_009494904.1"/>
</dbReference>
<dbReference type="AlphaFoldDB" id="A0A058ZHS7"/>
<sequence length="51" mass="5433">PDRHTPRPGLRPVNHADPGAGGRSWQHLRKSGPDDTQAHGGMPVILGHTPP</sequence>
<reference evidence="2" key="1">
    <citation type="submission" date="2013-04" db="EMBL/GenBank/DDBJ databases">
        <title>The Genome Sequence of Fonticula alba ATCC 38817.</title>
        <authorList>
            <consortium name="The Broad Institute Genomics Platform"/>
            <person name="Russ C."/>
            <person name="Cuomo C."/>
            <person name="Burger G."/>
            <person name="Gray M.W."/>
            <person name="Holland P.W.H."/>
            <person name="King N."/>
            <person name="Lang F.B.F."/>
            <person name="Roger A.J."/>
            <person name="Ruiz-Trillo I."/>
            <person name="Brown M."/>
            <person name="Walker B."/>
            <person name="Young S."/>
            <person name="Zeng Q."/>
            <person name="Gargeya S."/>
            <person name="Fitzgerald M."/>
            <person name="Haas B."/>
            <person name="Abouelleil A."/>
            <person name="Allen A.W."/>
            <person name="Alvarado L."/>
            <person name="Arachchi H.M."/>
            <person name="Berlin A.M."/>
            <person name="Chapman S.B."/>
            <person name="Gainer-Dewar J."/>
            <person name="Goldberg J."/>
            <person name="Griggs A."/>
            <person name="Gujja S."/>
            <person name="Hansen M."/>
            <person name="Howarth C."/>
            <person name="Imamovic A."/>
            <person name="Ireland A."/>
            <person name="Larimer J."/>
            <person name="McCowan C."/>
            <person name="Murphy C."/>
            <person name="Pearson M."/>
            <person name="Poon T.W."/>
            <person name="Priest M."/>
            <person name="Roberts A."/>
            <person name="Saif S."/>
            <person name="Shea T."/>
            <person name="Sisk P."/>
            <person name="Sykes S."/>
            <person name="Wortman J."/>
            <person name="Nusbaum C."/>
            <person name="Birren B."/>
        </authorList>
    </citation>
    <scope>NUCLEOTIDE SEQUENCE [LARGE SCALE GENOMIC DNA]</scope>
    <source>
        <strain evidence="2">ATCC 38817</strain>
    </source>
</reference>
<dbReference type="EMBL" id="KB932201">
    <property type="protein sequence ID" value="KCV73478.1"/>
    <property type="molecule type" value="Genomic_DNA"/>
</dbReference>
<accession>A0A058ZHS7</accession>
<feature type="non-terminal residue" evidence="2">
    <location>
        <position position="1"/>
    </location>
</feature>
<dbReference type="Proteomes" id="UP000030693">
    <property type="component" value="Unassembled WGS sequence"/>
</dbReference>
<keyword evidence="3" id="KW-1185">Reference proteome</keyword>
<evidence type="ECO:0000256" key="1">
    <source>
        <dbReference type="SAM" id="MobiDB-lite"/>
    </source>
</evidence>
<gene>
    <name evidence="2" type="ORF">H696_01017</name>
</gene>
<evidence type="ECO:0000313" key="2">
    <source>
        <dbReference type="EMBL" id="KCV73478.1"/>
    </source>
</evidence>
<name>A0A058ZHS7_FONAL</name>
<proteinExistence type="predicted"/>
<protein>
    <submittedName>
        <fullName evidence="2">Uncharacterized protein</fullName>
    </submittedName>
</protein>
<evidence type="ECO:0000313" key="3">
    <source>
        <dbReference type="Proteomes" id="UP000030693"/>
    </source>
</evidence>
<dbReference type="GeneID" id="20525742"/>
<feature type="region of interest" description="Disordered" evidence="1">
    <location>
        <begin position="1"/>
        <end position="51"/>
    </location>
</feature>
<organism evidence="2">
    <name type="scientific">Fonticula alba</name>
    <name type="common">Slime mold</name>
    <dbReference type="NCBI Taxonomy" id="691883"/>
    <lineage>
        <taxon>Eukaryota</taxon>
        <taxon>Rotosphaerida</taxon>
        <taxon>Fonticulaceae</taxon>
        <taxon>Fonticula</taxon>
    </lineage>
</organism>